<reference evidence="2 3" key="1">
    <citation type="submission" date="2018-11" db="EMBL/GenBank/DDBJ databases">
        <title>Trebonia kvetii gen.nov., sp.nov., a novel acidophilic actinobacterium, and proposal of the new actinobacterial family Treboniaceae fam. nov.</title>
        <authorList>
            <person name="Rapoport D."/>
            <person name="Sagova-Mareckova M."/>
            <person name="Sedlacek I."/>
            <person name="Provaznik J."/>
            <person name="Kralova S."/>
            <person name="Pavlinic D."/>
            <person name="Benes V."/>
            <person name="Kopecky J."/>
        </authorList>
    </citation>
    <scope>NUCLEOTIDE SEQUENCE [LARGE SCALE GENOMIC DNA]</scope>
    <source>
        <strain evidence="2 3">15Tr583</strain>
    </source>
</reference>
<evidence type="ECO:0000259" key="1">
    <source>
        <dbReference type="PROSITE" id="PS50043"/>
    </source>
</evidence>
<protein>
    <submittedName>
        <fullName evidence="2">LuxR family transcriptional regulator</fullName>
    </submittedName>
</protein>
<dbReference type="AlphaFoldDB" id="A0A6P2BX48"/>
<evidence type="ECO:0000313" key="2">
    <source>
        <dbReference type="EMBL" id="TVZ02851.1"/>
    </source>
</evidence>
<proteinExistence type="predicted"/>
<dbReference type="Pfam" id="PF17874">
    <property type="entry name" value="TPR_MalT"/>
    <property type="match status" value="1"/>
</dbReference>
<comment type="caution">
    <text evidence="2">The sequence shown here is derived from an EMBL/GenBank/DDBJ whole genome shotgun (WGS) entry which is preliminary data.</text>
</comment>
<dbReference type="Gene3D" id="1.25.40.10">
    <property type="entry name" value="Tetratricopeptide repeat domain"/>
    <property type="match status" value="1"/>
</dbReference>
<dbReference type="InterPro" id="IPR016032">
    <property type="entry name" value="Sig_transdc_resp-reg_C-effctor"/>
</dbReference>
<dbReference type="InterPro" id="IPR000792">
    <property type="entry name" value="Tscrpt_reg_LuxR_C"/>
</dbReference>
<dbReference type="GO" id="GO:0006355">
    <property type="term" value="P:regulation of DNA-templated transcription"/>
    <property type="evidence" value="ECO:0007669"/>
    <property type="project" value="InterPro"/>
</dbReference>
<dbReference type="Gene3D" id="1.10.10.10">
    <property type="entry name" value="Winged helix-like DNA-binding domain superfamily/Winged helix DNA-binding domain"/>
    <property type="match status" value="1"/>
</dbReference>
<dbReference type="InterPro" id="IPR036388">
    <property type="entry name" value="WH-like_DNA-bd_sf"/>
</dbReference>
<dbReference type="PROSITE" id="PS50043">
    <property type="entry name" value="HTH_LUXR_2"/>
    <property type="match status" value="1"/>
</dbReference>
<dbReference type="InterPro" id="IPR041617">
    <property type="entry name" value="TPR_MalT"/>
</dbReference>
<dbReference type="InterPro" id="IPR059106">
    <property type="entry name" value="WHD_MalT"/>
</dbReference>
<evidence type="ECO:0000313" key="3">
    <source>
        <dbReference type="Proteomes" id="UP000460272"/>
    </source>
</evidence>
<accession>A0A6P2BX48</accession>
<dbReference type="OrthoDB" id="134985at2"/>
<dbReference type="SMART" id="SM00421">
    <property type="entry name" value="HTH_LUXR"/>
    <property type="match status" value="1"/>
</dbReference>
<dbReference type="Proteomes" id="UP000460272">
    <property type="component" value="Unassembled WGS sequence"/>
</dbReference>
<keyword evidence="3" id="KW-1185">Reference proteome</keyword>
<dbReference type="SUPFAM" id="SSF48452">
    <property type="entry name" value="TPR-like"/>
    <property type="match status" value="1"/>
</dbReference>
<dbReference type="EMBL" id="RPFW01000004">
    <property type="protein sequence ID" value="TVZ02851.1"/>
    <property type="molecule type" value="Genomic_DNA"/>
</dbReference>
<feature type="domain" description="HTH luxR-type" evidence="1">
    <location>
        <begin position="746"/>
        <end position="811"/>
    </location>
</feature>
<name>A0A6P2BX48_9ACTN</name>
<gene>
    <name evidence="2" type="ORF">EAS64_20410</name>
</gene>
<dbReference type="GO" id="GO:0003677">
    <property type="term" value="F:DNA binding"/>
    <property type="evidence" value="ECO:0007669"/>
    <property type="project" value="InterPro"/>
</dbReference>
<dbReference type="Pfam" id="PF00196">
    <property type="entry name" value="GerE"/>
    <property type="match status" value="1"/>
</dbReference>
<dbReference type="CDD" id="cd06170">
    <property type="entry name" value="LuxR_C_like"/>
    <property type="match status" value="1"/>
</dbReference>
<organism evidence="2 3">
    <name type="scientific">Trebonia kvetii</name>
    <dbReference type="NCBI Taxonomy" id="2480626"/>
    <lineage>
        <taxon>Bacteria</taxon>
        <taxon>Bacillati</taxon>
        <taxon>Actinomycetota</taxon>
        <taxon>Actinomycetes</taxon>
        <taxon>Streptosporangiales</taxon>
        <taxon>Treboniaceae</taxon>
        <taxon>Trebonia</taxon>
    </lineage>
</organism>
<sequence>MVVPAGCDAPRFWISVADALRGTSAGSALVRVLTAAPDLDGWTVVERLLDDLAALADRIWLVIDDLHELCPPETLRQLELLIMRAPPDLRFVLVTRSDVRLGLHRLRLSGELTEIRAADLRFSPAEARALLNTADVPLSDSAMTVLYERTEGWAAGLRLAALSLAGHPDPERFAAEFGGSERTVAEYLLAEVLDRQPEEARRLLLRTSILDRVNGELADLLTGDSGGERVLQRLEAAGAFVVSLDARRSAFRYHQLFAELLQLELRASAPDELPTLHEAAAGWYAEHGYAVEAVRHAQAARNWDLAARVLSDHWIGLGLAGLGGTAHELLARFPAAVIAADAELAAREAGDQLTRGSLAEAERYLALSARALESIPANRRGRAQVVFAAVRMQLARKRGDITAVAEQARPLLAAAGQGQQELGGDLRALALINLGIAEMWTSRVDEADRHLTDGIALAREIGRPYLELNGLAFLAQLASWRSFPLGAERGRQAIELAAKHGWADEPVAGVAYMAIGVAMIVQGRIEDAEHALGQAERIVRTEADPAAGMRLRYGRGMLEYVSGRPDAALRAFQDAQRLSDSLITPHTLAPRLRSHLLQTLARGGRTDRVEQALASMDTAERKRGETRIAEASLRLAQHDPQAAVAVLGPVIDGSAPLQNAHLWDVQALLLQAIACDTLGDAAAARRALEGALDRAEPERLLFPFLYDPAPDLLDRHRRLGTAHAALIAEILGLLAGREPGAASDGPRRLREPLSHAEARVLRYLPTKLSAPEIADEMYLSVNTVKTHMRHLYDKLGTHRRHEAVEQARALGLLAPSPRRP</sequence>
<dbReference type="SUPFAM" id="SSF52540">
    <property type="entry name" value="P-loop containing nucleoside triphosphate hydrolases"/>
    <property type="match status" value="1"/>
</dbReference>
<dbReference type="SUPFAM" id="SSF46894">
    <property type="entry name" value="C-terminal effector domain of the bipartite response regulators"/>
    <property type="match status" value="1"/>
</dbReference>
<dbReference type="InterPro" id="IPR027417">
    <property type="entry name" value="P-loop_NTPase"/>
</dbReference>
<dbReference type="InterPro" id="IPR011990">
    <property type="entry name" value="TPR-like_helical_dom_sf"/>
</dbReference>
<dbReference type="Pfam" id="PF25873">
    <property type="entry name" value="WHD_MalT"/>
    <property type="match status" value="1"/>
</dbReference>